<accession>A0A3M7P7V0</accession>
<name>A0A3M7P7V0_BRAPC</name>
<comment type="caution">
    <text evidence="1">The sequence shown here is derived from an EMBL/GenBank/DDBJ whole genome shotgun (WGS) entry which is preliminary data.</text>
</comment>
<evidence type="ECO:0000313" key="2">
    <source>
        <dbReference type="Proteomes" id="UP000276133"/>
    </source>
</evidence>
<gene>
    <name evidence="1" type="ORF">BpHYR1_032362</name>
</gene>
<evidence type="ECO:0000313" key="1">
    <source>
        <dbReference type="EMBL" id="RMZ95122.1"/>
    </source>
</evidence>
<dbReference type="Proteomes" id="UP000276133">
    <property type="component" value="Unassembled WGS sequence"/>
</dbReference>
<proteinExistence type="predicted"/>
<protein>
    <submittedName>
        <fullName evidence="1">Uncharacterized protein</fullName>
    </submittedName>
</protein>
<dbReference type="EMBL" id="REGN01012578">
    <property type="protein sequence ID" value="RMZ95122.1"/>
    <property type="molecule type" value="Genomic_DNA"/>
</dbReference>
<organism evidence="1 2">
    <name type="scientific">Brachionus plicatilis</name>
    <name type="common">Marine rotifer</name>
    <name type="synonym">Brachionus muelleri</name>
    <dbReference type="NCBI Taxonomy" id="10195"/>
    <lineage>
        <taxon>Eukaryota</taxon>
        <taxon>Metazoa</taxon>
        <taxon>Spiralia</taxon>
        <taxon>Gnathifera</taxon>
        <taxon>Rotifera</taxon>
        <taxon>Eurotatoria</taxon>
        <taxon>Monogononta</taxon>
        <taxon>Pseudotrocha</taxon>
        <taxon>Ploima</taxon>
        <taxon>Brachionidae</taxon>
        <taxon>Brachionus</taxon>
    </lineage>
</organism>
<dbReference type="AlphaFoldDB" id="A0A3M7P7V0"/>
<reference evidence="1 2" key="1">
    <citation type="journal article" date="2018" name="Sci. Rep.">
        <title>Genomic signatures of local adaptation to the degree of environmental predictability in rotifers.</title>
        <authorList>
            <person name="Franch-Gras L."/>
            <person name="Hahn C."/>
            <person name="Garcia-Roger E.M."/>
            <person name="Carmona M.J."/>
            <person name="Serra M."/>
            <person name="Gomez A."/>
        </authorList>
    </citation>
    <scope>NUCLEOTIDE SEQUENCE [LARGE SCALE GENOMIC DNA]</scope>
    <source>
        <strain evidence="1">HYR1</strain>
    </source>
</reference>
<keyword evidence="2" id="KW-1185">Reference proteome</keyword>
<sequence length="99" mass="11517">MSQHQPLKWISSEDSSHYFEEVTPQVWAEYKNGQKLRDLQVESMLRCFPPIVNLKTADDVRIRIVRENVVTGEDEKSYCTGNWSFLIGLEKSKVSDEPQ</sequence>